<name>A0A316AH72_9BACT</name>
<dbReference type="Pfam" id="PF01663">
    <property type="entry name" value="Phosphodiest"/>
    <property type="match status" value="1"/>
</dbReference>
<gene>
    <name evidence="2" type="ORF">CLV98_109163</name>
</gene>
<dbReference type="InterPro" id="IPR002591">
    <property type="entry name" value="Phosphodiest/P_Trfase"/>
</dbReference>
<dbReference type="InterPro" id="IPR017850">
    <property type="entry name" value="Alkaline_phosphatase_core_sf"/>
</dbReference>
<keyword evidence="1" id="KW-0732">Signal</keyword>
<comment type="caution">
    <text evidence="2">The sequence shown here is derived from an EMBL/GenBank/DDBJ whole genome shotgun (WGS) entry which is preliminary data.</text>
</comment>
<dbReference type="GO" id="GO:0005975">
    <property type="term" value="P:carbohydrate metabolic process"/>
    <property type="evidence" value="ECO:0007669"/>
    <property type="project" value="UniProtKB-ARBA"/>
</dbReference>
<dbReference type="Gene3D" id="2.60.120.200">
    <property type="match status" value="1"/>
</dbReference>
<feature type="signal peptide" evidence="1">
    <location>
        <begin position="1"/>
        <end position="24"/>
    </location>
</feature>
<dbReference type="InterPro" id="IPR013320">
    <property type="entry name" value="ConA-like_dom_sf"/>
</dbReference>
<proteinExistence type="predicted"/>
<dbReference type="Pfam" id="PF13385">
    <property type="entry name" value="Laminin_G_3"/>
    <property type="match status" value="1"/>
</dbReference>
<dbReference type="Proteomes" id="UP000245880">
    <property type="component" value="Unassembled WGS sequence"/>
</dbReference>
<feature type="chain" id="PRO_5016449503" evidence="1">
    <location>
        <begin position="25"/>
        <end position="543"/>
    </location>
</feature>
<evidence type="ECO:0000256" key="1">
    <source>
        <dbReference type="SAM" id="SignalP"/>
    </source>
</evidence>
<keyword evidence="3" id="KW-1185">Reference proteome</keyword>
<reference evidence="2 3" key="1">
    <citation type="submission" date="2018-03" db="EMBL/GenBank/DDBJ databases">
        <title>Genomic Encyclopedia of Archaeal and Bacterial Type Strains, Phase II (KMG-II): from individual species to whole genera.</title>
        <authorList>
            <person name="Goeker M."/>
        </authorList>
    </citation>
    <scope>NUCLEOTIDE SEQUENCE [LARGE SCALE GENOMIC DNA]</scope>
    <source>
        <strain evidence="2 3">DSM 100346</strain>
    </source>
</reference>
<dbReference type="GO" id="GO:0004553">
    <property type="term" value="F:hydrolase activity, hydrolyzing O-glycosyl compounds"/>
    <property type="evidence" value="ECO:0007669"/>
    <property type="project" value="UniProtKB-ARBA"/>
</dbReference>
<dbReference type="Gene3D" id="3.40.720.10">
    <property type="entry name" value="Alkaline Phosphatase, subunit A"/>
    <property type="match status" value="1"/>
</dbReference>
<dbReference type="SUPFAM" id="SSF53649">
    <property type="entry name" value="Alkaline phosphatase-like"/>
    <property type="match status" value="1"/>
</dbReference>
<dbReference type="AlphaFoldDB" id="A0A316AH72"/>
<protein>
    <submittedName>
        <fullName evidence="2">Type I phosphodiesterase/nucleotide pyrophosphatase</fullName>
    </submittedName>
</protein>
<accession>A0A316AH72</accession>
<dbReference type="RefSeq" id="WP_109675960.1">
    <property type="nucleotide sequence ID" value="NZ_QGDT01000009.1"/>
</dbReference>
<evidence type="ECO:0000313" key="3">
    <source>
        <dbReference type="Proteomes" id="UP000245880"/>
    </source>
</evidence>
<dbReference type="SUPFAM" id="SSF49899">
    <property type="entry name" value="Concanavalin A-like lectins/glucanases"/>
    <property type="match status" value="1"/>
</dbReference>
<sequence length="543" mass="59392">MKHSIKYSFLVLALFIGAAGPVLAQEKAKKILVIGVDGIINTALDYATTPGVDHLLADASFSMSGYSGVPAYSTTGWATLLTGVGPQKHGVVADKTFTGHKFDAYPSVINRIKSVNTTDKVASIVRNEGINTLLNSNADYKFHFDSDGAVFDKTAELLQQADIGSLFIQFSSPAEVGKEVGYQLREARYVQAIQQIDTYVEQLRTVLTARPTYANESWAVFLVSTHGGTETGITLNNSSQEFDVPIILSGGALDKKELIGTAIDARENNDNILTIDKASSGDKTFVRVPIGNTPLQGMDKFTIELWVKAGANSSDPSIIGDKDWDSGGNPGFTLCRSGSSWKINIASDKRQRYDIGSGKTLEDGNWHHMCVTFDKTNECIVYQDGEKVAESKLTYKPEDDMASPYDYICLAQEGTQRYGGGAPNWAGSFNEVRIWTDVLSPQTIKNYMYQRDIESSTHPNLSSLNLYLKLDEVRGTVIQDHSGKGHHAELVGPASERHPLYPIGMTDVAINILSHLDIRVDGTWGLEGNSLKSNVPFRLFKVK</sequence>
<dbReference type="EMBL" id="QGDT01000009">
    <property type="protein sequence ID" value="PWJ57053.1"/>
    <property type="molecule type" value="Genomic_DNA"/>
</dbReference>
<organism evidence="2 3">
    <name type="scientific">Dyadobacter jejuensis</name>
    <dbReference type="NCBI Taxonomy" id="1082580"/>
    <lineage>
        <taxon>Bacteria</taxon>
        <taxon>Pseudomonadati</taxon>
        <taxon>Bacteroidota</taxon>
        <taxon>Cytophagia</taxon>
        <taxon>Cytophagales</taxon>
        <taxon>Spirosomataceae</taxon>
        <taxon>Dyadobacter</taxon>
    </lineage>
</organism>
<dbReference type="OrthoDB" id="976756at2"/>
<evidence type="ECO:0000313" key="2">
    <source>
        <dbReference type="EMBL" id="PWJ57053.1"/>
    </source>
</evidence>